<dbReference type="AlphaFoldDB" id="I7M1X7"/>
<dbReference type="Proteomes" id="UP000009168">
    <property type="component" value="Unassembled WGS sequence"/>
</dbReference>
<protein>
    <submittedName>
        <fullName evidence="2">Uncharacterized protein</fullName>
    </submittedName>
</protein>
<dbReference type="KEGG" id="tet:TTHERM_00283720"/>
<gene>
    <name evidence="2" type="ORF">TTHERM_00283720</name>
</gene>
<evidence type="ECO:0000313" key="2">
    <source>
        <dbReference type="EMBL" id="EAR97983.1"/>
    </source>
</evidence>
<keyword evidence="1" id="KW-0175">Coiled coil</keyword>
<accession>I7M1X7</accession>
<evidence type="ECO:0000256" key="1">
    <source>
        <dbReference type="SAM" id="Coils"/>
    </source>
</evidence>
<proteinExistence type="predicted"/>
<feature type="coiled-coil region" evidence="1">
    <location>
        <begin position="20"/>
        <end position="47"/>
    </location>
</feature>
<name>I7M1X7_TETTS</name>
<dbReference type="HOGENOM" id="CLU_1380574_0_0_1"/>
<dbReference type="EMBL" id="GG662656">
    <property type="protein sequence ID" value="EAR97983.1"/>
    <property type="molecule type" value="Genomic_DNA"/>
</dbReference>
<keyword evidence="3" id="KW-1185">Reference proteome</keyword>
<evidence type="ECO:0000313" key="3">
    <source>
        <dbReference type="Proteomes" id="UP000009168"/>
    </source>
</evidence>
<reference evidence="3" key="1">
    <citation type="journal article" date="2006" name="PLoS Biol.">
        <title>Macronuclear genome sequence of the ciliate Tetrahymena thermophila, a model eukaryote.</title>
        <authorList>
            <person name="Eisen J.A."/>
            <person name="Coyne R.S."/>
            <person name="Wu M."/>
            <person name="Wu D."/>
            <person name="Thiagarajan M."/>
            <person name="Wortman J.R."/>
            <person name="Badger J.H."/>
            <person name="Ren Q."/>
            <person name="Amedeo P."/>
            <person name="Jones K.M."/>
            <person name="Tallon L.J."/>
            <person name="Delcher A.L."/>
            <person name="Salzberg S.L."/>
            <person name="Silva J.C."/>
            <person name="Haas B.J."/>
            <person name="Majoros W.H."/>
            <person name="Farzad M."/>
            <person name="Carlton J.M."/>
            <person name="Smith R.K. Jr."/>
            <person name="Garg J."/>
            <person name="Pearlman R.E."/>
            <person name="Karrer K.M."/>
            <person name="Sun L."/>
            <person name="Manning G."/>
            <person name="Elde N.C."/>
            <person name="Turkewitz A.P."/>
            <person name="Asai D.J."/>
            <person name="Wilkes D.E."/>
            <person name="Wang Y."/>
            <person name="Cai H."/>
            <person name="Collins K."/>
            <person name="Stewart B.A."/>
            <person name="Lee S.R."/>
            <person name="Wilamowska K."/>
            <person name="Weinberg Z."/>
            <person name="Ruzzo W.L."/>
            <person name="Wloga D."/>
            <person name="Gaertig J."/>
            <person name="Frankel J."/>
            <person name="Tsao C.-C."/>
            <person name="Gorovsky M.A."/>
            <person name="Keeling P.J."/>
            <person name="Waller R.F."/>
            <person name="Patron N.J."/>
            <person name="Cherry J.M."/>
            <person name="Stover N.A."/>
            <person name="Krieger C.J."/>
            <person name="del Toro C."/>
            <person name="Ryder H.F."/>
            <person name="Williamson S.C."/>
            <person name="Barbeau R.A."/>
            <person name="Hamilton E.P."/>
            <person name="Orias E."/>
        </authorList>
    </citation>
    <scope>NUCLEOTIDE SEQUENCE [LARGE SCALE GENOMIC DNA]</scope>
    <source>
        <strain evidence="3">SB210</strain>
    </source>
</reference>
<sequence length="198" mass="22958">MGCASSKSQGNLTEEEVQKMKKCEQDSEDVLKELQQIMKKLELAKQDFFMDAQLSDMNMSINQIPYLIDLTYKVVQEQQDQDNKKQLFNALKEYSNKLLQVQKILPPLFKKAEASMEEYKTLALKKNKKASKKYPTNFDRLNCLLRQLKLVAYDLEVPDILKENVNMKSNQLTESEQQRLNNRLASIINCLAVSVKID</sequence>
<dbReference type="RefSeq" id="XP_001018228.1">
    <property type="nucleotide sequence ID" value="XM_001018228.1"/>
</dbReference>
<dbReference type="InParanoid" id="I7M1X7"/>
<dbReference type="GeneID" id="7829971"/>
<organism evidence="2 3">
    <name type="scientific">Tetrahymena thermophila (strain SB210)</name>
    <dbReference type="NCBI Taxonomy" id="312017"/>
    <lineage>
        <taxon>Eukaryota</taxon>
        <taxon>Sar</taxon>
        <taxon>Alveolata</taxon>
        <taxon>Ciliophora</taxon>
        <taxon>Intramacronucleata</taxon>
        <taxon>Oligohymenophorea</taxon>
        <taxon>Hymenostomatida</taxon>
        <taxon>Tetrahymenina</taxon>
        <taxon>Tetrahymenidae</taxon>
        <taxon>Tetrahymena</taxon>
    </lineage>
</organism>